<dbReference type="RefSeq" id="WP_141874302.1">
    <property type="nucleotide sequence ID" value="NZ_VFOX01000002.1"/>
</dbReference>
<comment type="caution">
    <text evidence="1">The sequence shown here is derived from an EMBL/GenBank/DDBJ whole genome shotgun (WGS) entry which is preliminary data.</text>
</comment>
<dbReference type="OrthoDB" id="5195569at2"/>
<evidence type="ECO:0008006" key="3">
    <source>
        <dbReference type="Google" id="ProtNLM"/>
    </source>
</evidence>
<gene>
    <name evidence="1" type="ORF">FB560_3860</name>
</gene>
<protein>
    <recommendedName>
        <fullName evidence="3">Flagellar protein FlgN</fullName>
    </recommendedName>
</protein>
<evidence type="ECO:0000313" key="2">
    <source>
        <dbReference type="Proteomes" id="UP000317209"/>
    </source>
</evidence>
<dbReference type="Proteomes" id="UP000317209">
    <property type="component" value="Unassembled WGS sequence"/>
</dbReference>
<organism evidence="1 2">
    <name type="scientific">Microbacterium saperdae</name>
    <dbReference type="NCBI Taxonomy" id="69368"/>
    <lineage>
        <taxon>Bacteria</taxon>
        <taxon>Bacillati</taxon>
        <taxon>Actinomycetota</taxon>
        <taxon>Actinomycetes</taxon>
        <taxon>Micrococcales</taxon>
        <taxon>Microbacteriaceae</taxon>
        <taxon>Microbacterium</taxon>
    </lineage>
</organism>
<name>A0A543BC73_9MICO</name>
<sequence length="111" mass="12158">MGTDINIPMSQLERLNTSLGNIIAEFESAGSRSDALESAIGSPHGETALRSEVSRFESDWNDKRDTLKSKLESAKERVVDFVAAWTDFDLEAAKSLDTTENPSQVEPNGAR</sequence>
<dbReference type="AlphaFoldDB" id="A0A543BC73"/>
<dbReference type="EMBL" id="VFOX01000002">
    <property type="protein sequence ID" value="TQL82376.1"/>
    <property type="molecule type" value="Genomic_DNA"/>
</dbReference>
<accession>A0A543BC73</accession>
<keyword evidence="2" id="KW-1185">Reference proteome</keyword>
<evidence type="ECO:0000313" key="1">
    <source>
        <dbReference type="EMBL" id="TQL82376.1"/>
    </source>
</evidence>
<reference evidence="1 2" key="1">
    <citation type="submission" date="2019-06" db="EMBL/GenBank/DDBJ databases">
        <title>Sequencing the genomes of 1000 actinobacteria strains.</title>
        <authorList>
            <person name="Klenk H.-P."/>
        </authorList>
    </citation>
    <scope>NUCLEOTIDE SEQUENCE [LARGE SCALE GENOMIC DNA]</scope>
    <source>
        <strain evidence="1 2">DSM 20169</strain>
    </source>
</reference>
<proteinExistence type="predicted"/>